<sequence length="87" mass="9382">MVRYLPLLLVLAVIVWALVECLQTPSTEVRALPKLVWVAVIVLLPILGAVAWFVAGRPTGHPGGGGSGRTLSRPMGPDDDPDFLRRL</sequence>
<evidence type="ECO:0000256" key="4">
    <source>
        <dbReference type="ARBA" id="ARBA00022989"/>
    </source>
</evidence>
<accession>A0A077LWB7</accession>
<evidence type="ECO:0000256" key="1">
    <source>
        <dbReference type="ARBA" id="ARBA00004651"/>
    </source>
</evidence>
<proteinExistence type="predicted"/>
<dbReference type="InterPro" id="IPR027379">
    <property type="entry name" value="CLS_N"/>
</dbReference>
<gene>
    <name evidence="9" type="ORF">BN12_1640002</name>
</gene>
<feature type="region of interest" description="Disordered" evidence="6">
    <location>
        <begin position="62"/>
        <end position="87"/>
    </location>
</feature>
<protein>
    <recommendedName>
        <fullName evidence="8">Cardiolipin synthase N-terminal domain-containing protein</fullName>
    </recommendedName>
</protein>
<dbReference type="Pfam" id="PF13396">
    <property type="entry name" value="PLDc_N"/>
    <property type="match status" value="1"/>
</dbReference>
<feature type="transmembrane region" description="Helical" evidence="7">
    <location>
        <begin position="37"/>
        <end position="55"/>
    </location>
</feature>
<evidence type="ECO:0000313" key="9">
    <source>
        <dbReference type="EMBL" id="CCH77102.1"/>
    </source>
</evidence>
<reference evidence="9 10" key="1">
    <citation type="journal article" date="2013" name="ISME J.">
        <title>A metabolic model for members of the genus Tetrasphaera involved in enhanced biological phosphorus removal.</title>
        <authorList>
            <person name="Kristiansen R."/>
            <person name="Nguyen H.T.T."/>
            <person name="Saunders A.M."/>
            <person name="Nielsen J.L."/>
            <person name="Wimmer R."/>
            <person name="Le V.Q."/>
            <person name="McIlroy S.J."/>
            <person name="Petrovski S."/>
            <person name="Seviour R.J."/>
            <person name="Calteau A."/>
            <person name="Nielsen K.L."/>
            <person name="Nielsen P.H."/>
        </authorList>
    </citation>
    <scope>NUCLEOTIDE SEQUENCE [LARGE SCALE GENOMIC DNA]</scope>
    <source>
        <strain evidence="9 10">T1-X7</strain>
    </source>
</reference>
<dbReference type="EMBL" id="CAJB01000073">
    <property type="protein sequence ID" value="CCH77102.1"/>
    <property type="molecule type" value="Genomic_DNA"/>
</dbReference>
<dbReference type="RefSeq" id="WP_048554005.1">
    <property type="nucleotide sequence ID" value="NZ_HF570958.1"/>
</dbReference>
<feature type="domain" description="Cardiolipin synthase N-terminal" evidence="8">
    <location>
        <begin position="13"/>
        <end position="57"/>
    </location>
</feature>
<evidence type="ECO:0000256" key="6">
    <source>
        <dbReference type="SAM" id="MobiDB-lite"/>
    </source>
</evidence>
<dbReference type="Proteomes" id="UP000035721">
    <property type="component" value="Unassembled WGS sequence"/>
</dbReference>
<keyword evidence="4 7" id="KW-1133">Transmembrane helix</keyword>
<comment type="subcellular location">
    <subcellularLocation>
        <location evidence="1">Cell membrane</location>
        <topology evidence="1">Multi-pass membrane protein</topology>
    </subcellularLocation>
</comment>
<dbReference type="STRING" id="1194083.BN12_1640002"/>
<dbReference type="AlphaFoldDB" id="A0A077LWB7"/>
<keyword evidence="2" id="KW-1003">Cell membrane</keyword>
<evidence type="ECO:0000256" key="2">
    <source>
        <dbReference type="ARBA" id="ARBA00022475"/>
    </source>
</evidence>
<evidence type="ECO:0000256" key="5">
    <source>
        <dbReference type="ARBA" id="ARBA00023136"/>
    </source>
</evidence>
<evidence type="ECO:0000259" key="8">
    <source>
        <dbReference type="Pfam" id="PF13396"/>
    </source>
</evidence>
<organism evidence="9 10">
    <name type="scientific">Nostocoides japonicum T1-X7</name>
    <dbReference type="NCBI Taxonomy" id="1194083"/>
    <lineage>
        <taxon>Bacteria</taxon>
        <taxon>Bacillati</taxon>
        <taxon>Actinomycetota</taxon>
        <taxon>Actinomycetes</taxon>
        <taxon>Micrococcales</taxon>
        <taxon>Intrasporangiaceae</taxon>
        <taxon>Nostocoides</taxon>
    </lineage>
</organism>
<keyword evidence="3 7" id="KW-0812">Transmembrane</keyword>
<keyword evidence="5 7" id="KW-0472">Membrane</keyword>
<dbReference type="OrthoDB" id="3298527at2"/>
<comment type="caution">
    <text evidence="9">The sequence shown here is derived from an EMBL/GenBank/DDBJ whole genome shotgun (WGS) entry which is preliminary data.</text>
</comment>
<name>A0A077LWB7_9MICO</name>
<keyword evidence="10" id="KW-1185">Reference proteome</keyword>
<evidence type="ECO:0000256" key="3">
    <source>
        <dbReference type="ARBA" id="ARBA00022692"/>
    </source>
</evidence>
<dbReference type="GO" id="GO:0005886">
    <property type="term" value="C:plasma membrane"/>
    <property type="evidence" value="ECO:0007669"/>
    <property type="project" value="UniProtKB-SubCell"/>
</dbReference>
<evidence type="ECO:0000256" key="7">
    <source>
        <dbReference type="SAM" id="Phobius"/>
    </source>
</evidence>
<evidence type="ECO:0000313" key="10">
    <source>
        <dbReference type="Proteomes" id="UP000035721"/>
    </source>
</evidence>